<evidence type="ECO:0000313" key="4">
    <source>
        <dbReference type="Proteomes" id="UP000239089"/>
    </source>
</evidence>
<dbReference type="PANTHER" id="PTHR30373">
    <property type="entry name" value="UPF0603 PROTEIN YGCG"/>
    <property type="match status" value="1"/>
</dbReference>
<keyword evidence="1" id="KW-0472">Membrane</keyword>
<dbReference type="RefSeq" id="WP_104505887.1">
    <property type="nucleotide sequence ID" value="NZ_NHSJ01000007.1"/>
</dbReference>
<dbReference type="Proteomes" id="UP000239089">
    <property type="component" value="Unassembled WGS sequence"/>
</dbReference>
<dbReference type="PANTHER" id="PTHR30373:SF8">
    <property type="entry name" value="BLL7265 PROTEIN"/>
    <property type="match status" value="1"/>
</dbReference>
<keyword evidence="1" id="KW-0812">Transmembrane</keyword>
<evidence type="ECO:0000313" key="3">
    <source>
        <dbReference type="EMBL" id="PPQ34028.1"/>
    </source>
</evidence>
<feature type="non-terminal residue" evidence="3">
    <location>
        <position position="1"/>
    </location>
</feature>
<feature type="transmembrane region" description="Helical" evidence="1">
    <location>
        <begin position="70"/>
        <end position="96"/>
    </location>
</feature>
<reference evidence="3 4" key="1">
    <citation type="journal article" date="2018" name="Arch. Microbiol.">
        <title>New insights into the metabolic potential of the phototrophic purple bacterium Rhodopila globiformis DSM 161(T) from its draft genome sequence and evidence for a vanadium-dependent nitrogenase.</title>
        <authorList>
            <person name="Imhoff J.F."/>
            <person name="Rahn T."/>
            <person name="Kunzel S."/>
            <person name="Neulinger S.C."/>
        </authorList>
    </citation>
    <scope>NUCLEOTIDE SEQUENCE [LARGE SCALE GENOMIC DNA]</scope>
    <source>
        <strain evidence="3 4">DSM 16996</strain>
    </source>
</reference>
<feature type="transmembrane region" description="Helical" evidence="1">
    <location>
        <begin position="45"/>
        <end position="64"/>
    </location>
</feature>
<evidence type="ECO:0000259" key="2">
    <source>
        <dbReference type="Pfam" id="PF04536"/>
    </source>
</evidence>
<dbReference type="InterPro" id="IPR007621">
    <property type="entry name" value="TPM_dom"/>
</dbReference>
<dbReference type="Pfam" id="PF04536">
    <property type="entry name" value="TPM_phosphatase"/>
    <property type="match status" value="1"/>
</dbReference>
<name>A0A2S6NHB9_9HYPH</name>
<evidence type="ECO:0000256" key="1">
    <source>
        <dbReference type="SAM" id="Phobius"/>
    </source>
</evidence>
<dbReference type="EMBL" id="NHSJ01000007">
    <property type="protein sequence ID" value="PPQ34028.1"/>
    <property type="molecule type" value="Genomic_DNA"/>
</dbReference>
<dbReference type="AlphaFoldDB" id="A0A2S6NHB9"/>
<feature type="domain" description="TPM" evidence="2">
    <location>
        <begin position="93"/>
        <end position="184"/>
    </location>
</feature>
<proteinExistence type="predicted"/>
<comment type="caution">
    <text evidence="3">The sequence shown here is derived from an EMBL/GenBank/DDBJ whole genome shotgun (WGS) entry which is preliminary data.</text>
</comment>
<organism evidence="3 4">
    <name type="scientific">Rhodoblastus sphagnicola</name>
    <dbReference type="NCBI Taxonomy" id="333368"/>
    <lineage>
        <taxon>Bacteria</taxon>
        <taxon>Pseudomonadati</taxon>
        <taxon>Pseudomonadota</taxon>
        <taxon>Alphaproteobacteria</taxon>
        <taxon>Hyphomicrobiales</taxon>
        <taxon>Rhodoblastaceae</taxon>
        <taxon>Rhodoblastus</taxon>
    </lineage>
</organism>
<protein>
    <recommendedName>
        <fullName evidence="2">TPM domain-containing protein</fullName>
    </recommendedName>
</protein>
<keyword evidence="4" id="KW-1185">Reference proteome</keyword>
<dbReference type="Gene3D" id="3.10.310.50">
    <property type="match status" value="1"/>
</dbReference>
<keyword evidence="1" id="KW-1133">Transmembrane helix</keyword>
<accession>A0A2S6NHB9</accession>
<gene>
    <name evidence="3" type="ORF">CCR94_00190</name>
</gene>
<sequence>FGRLVMRAQVGEAEVMAAVQRAEARTSGQIVCVLARRSCDSGGAAALYAGALACLAPWPLLSATDWSAQIIFAIQLAVFILALAVLGVTSLGVALVPRAERRRQAFRAATEQFFTRGVGRTQSRAGVLIFVSLEERYARILPDEGLAGKISEAEWREVIAVLTERLRAKRVTEGFVAAIDRCGALLARAAPANGKGNELPDGLVRLD</sequence>